<dbReference type="EMBL" id="NPBS01000002">
    <property type="protein sequence ID" value="PAF27978.1"/>
    <property type="molecule type" value="Genomic_DNA"/>
</dbReference>
<keyword evidence="2" id="KW-0808">Transferase</keyword>
<feature type="domain" description="N-acetyltransferase" evidence="1">
    <location>
        <begin position="9"/>
        <end position="173"/>
    </location>
</feature>
<gene>
    <name evidence="2" type="ORF">CHH61_00365</name>
</gene>
<dbReference type="PANTHER" id="PTHR43792:SF9">
    <property type="entry name" value="RIBOSOMAL-PROTEIN-ALANINE ACETYLTRANSFERASE"/>
    <property type="match status" value="1"/>
</dbReference>
<dbReference type="Gene3D" id="3.40.630.30">
    <property type="match status" value="1"/>
</dbReference>
<dbReference type="SUPFAM" id="SSF55729">
    <property type="entry name" value="Acyl-CoA N-acyltransferases (Nat)"/>
    <property type="match status" value="1"/>
</dbReference>
<dbReference type="InterPro" id="IPR000182">
    <property type="entry name" value="GNAT_dom"/>
</dbReference>
<dbReference type="RefSeq" id="WP_094423404.1">
    <property type="nucleotide sequence ID" value="NZ_CP019985.1"/>
</dbReference>
<dbReference type="PROSITE" id="PS51186">
    <property type="entry name" value="GNAT"/>
    <property type="match status" value="1"/>
</dbReference>
<dbReference type="Proteomes" id="UP000216133">
    <property type="component" value="Unassembled WGS sequence"/>
</dbReference>
<dbReference type="InterPro" id="IPR016181">
    <property type="entry name" value="Acyl_CoA_acyltransferase"/>
</dbReference>
<dbReference type="AlphaFoldDB" id="A0A223L9H6"/>
<evidence type="ECO:0000259" key="1">
    <source>
        <dbReference type="PROSITE" id="PS51186"/>
    </source>
</evidence>
<dbReference type="GeneID" id="86925328"/>
<protein>
    <submittedName>
        <fullName evidence="2">GNAT family N-acetyltransferase</fullName>
    </submittedName>
</protein>
<sequence>MNSLKTNRLYLRELADEDAPELFTIWSTPAVTKFMNIIPLTDVTQAEDIIKMFAQLSKEKKGNRYSIFLAETGDLIGTCGFNQLDADNDRGEIGYELGERYWGHGYMKEALMKLVEVGFASFALNRIEAKVEPENSASIGLLEKIGFQNEGLLRQYEKAKGRYIDLYLFSLLKEEWA</sequence>
<proteinExistence type="predicted"/>
<dbReference type="Pfam" id="PF13302">
    <property type="entry name" value="Acetyltransf_3"/>
    <property type="match status" value="1"/>
</dbReference>
<dbReference type="GO" id="GO:0005737">
    <property type="term" value="C:cytoplasm"/>
    <property type="evidence" value="ECO:0007669"/>
    <property type="project" value="TreeGrafter"/>
</dbReference>
<evidence type="ECO:0000313" key="3">
    <source>
        <dbReference type="Proteomes" id="UP000216133"/>
    </source>
</evidence>
<name>A0A223L9H6_SHOCL</name>
<evidence type="ECO:0000313" key="2">
    <source>
        <dbReference type="EMBL" id="PAF27978.1"/>
    </source>
</evidence>
<comment type="caution">
    <text evidence="2">The sequence shown here is derived from an EMBL/GenBank/DDBJ whole genome shotgun (WGS) entry which is preliminary data.</text>
</comment>
<reference evidence="2 3" key="1">
    <citation type="submission" date="2017-07" db="EMBL/GenBank/DDBJ databases">
        <title>Isolation and whole genome analysis of endospore-forming bacteria from heroin.</title>
        <authorList>
            <person name="Kalinowski J."/>
            <person name="Ahrens B."/>
            <person name="Al-Dilaimi A."/>
            <person name="Winkler A."/>
            <person name="Wibberg D."/>
            <person name="Schleenbecker U."/>
            <person name="Ruckert C."/>
            <person name="Wolfel R."/>
            <person name="Grass G."/>
        </authorList>
    </citation>
    <scope>NUCLEOTIDE SEQUENCE [LARGE SCALE GENOMIC DNA]</scope>
    <source>
        <strain evidence="2 3">7523-2</strain>
    </source>
</reference>
<organism evidence="2 3">
    <name type="scientific">Shouchella clausii</name>
    <name type="common">Alkalihalobacillus clausii</name>
    <dbReference type="NCBI Taxonomy" id="79880"/>
    <lineage>
        <taxon>Bacteria</taxon>
        <taxon>Bacillati</taxon>
        <taxon>Bacillota</taxon>
        <taxon>Bacilli</taxon>
        <taxon>Bacillales</taxon>
        <taxon>Bacillaceae</taxon>
        <taxon>Shouchella</taxon>
    </lineage>
</organism>
<accession>A0A223L9H6</accession>
<dbReference type="GO" id="GO:0008999">
    <property type="term" value="F:protein-N-terminal-alanine acetyltransferase activity"/>
    <property type="evidence" value="ECO:0007669"/>
    <property type="project" value="TreeGrafter"/>
</dbReference>
<dbReference type="PANTHER" id="PTHR43792">
    <property type="entry name" value="GNAT FAMILY, PUTATIVE (AFU_ORTHOLOGUE AFUA_3G00765)-RELATED-RELATED"/>
    <property type="match status" value="1"/>
</dbReference>
<dbReference type="InterPro" id="IPR051531">
    <property type="entry name" value="N-acetyltransferase"/>
</dbReference>